<evidence type="ECO:0000313" key="10">
    <source>
        <dbReference type="EMBL" id="MSS84849.1"/>
    </source>
</evidence>
<evidence type="ECO:0000256" key="4">
    <source>
        <dbReference type="ARBA" id="ARBA00023110"/>
    </source>
</evidence>
<evidence type="ECO:0000256" key="8">
    <source>
        <dbReference type="SAM" id="SignalP"/>
    </source>
</evidence>
<dbReference type="Proteomes" id="UP000470875">
    <property type="component" value="Unassembled WGS sequence"/>
</dbReference>
<dbReference type="PANTHER" id="PTHR43811:SF19">
    <property type="entry name" value="39 KDA FK506-BINDING NUCLEAR PROTEIN"/>
    <property type="match status" value="1"/>
</dbReference>
<dbReference type="Pfam" id="PF00254">
    <property type="entry name" value="FKBP_C"/>
    <property type="match status" value="1"/>
</dbReference>
<accession>A0A6N7VSU6</accession>
<dbReference type="EC" id="5.2.1.8" evidence="3 6"/>
<evidence type="ECO:0000256" key="6">
    <source>
        <dbReference type="PROSITE-ProRule" id="PRU00277"/>
    </source>
</evidence>
<evidence type="ECO:0000256" key="1">
    <source>
        <dbReference type="ARBA" id="ARBA00000971"/>
    </source>
</evidence>
<evidence type="ECO:0000256" key="5">
    <source>
        <dbReference type="ARBA" id="ARBA00023235"/>
    </source>
</evidence>
<proteinExistence type="inferred from homology"/>
<evidence type="ECO:0000256" key="3">
    <source>
        <dbReference type="ARBA" id="ARBA00013194"/>
    </source>
</evidence>
<dbReference type="PROSITE" id="PS50059">
    <property type="entry name" value="FKBP_PPIASE"/>
    <property type="match status" value="1"/>
</dbReference>
<evidence type="ECO:0000256" key="7">
    <source>
        <dbReference type="SAM" id="MobiDB-lite"/>
    </source>
</evidence>
<keyword evidence="11" id="KW-1185">Reference proteome</keyword>
<organism evidence="10 11">
    <name type="scientific">Scrofimicrobium canadense</name>
    <dbReference type="NCBI Taxonomy" id="2652290"/>
    <lineage>
        <taxon>Bacteria</taxon>
        <taxon>Bacillati</taxon>
        <taxon>Actinomycetota</taxon>
        <taxon>Actinomycetes</taxon>
        <taxon>Actinomycetales</taxon>
        <taxon>Actinomycetaceae</taxon>
        <taxon>Scrofimicrobium</taxon>
    </lineage>
</organism>
<keyword evidence="8" id="KW-0732">Signal</keyword>
<dbReference type="SUPFAM" id="SSF54534">
    <property type="entry name" value="FKBP-like"/>
    <property type="match status" value="1"/>
</dbReference>
<feature type="chain" id="PRO_5026994787" description="peptidylprolyl isomerase" evidence="8">
    <location>
        <begin position="32"/>
        <end position="338"/>
    </location>
</feature>
<dbReference type="AlphaFoldDB" id="A0A6N7VSU6"/>
<dbReference type="InterPro" id="IPR046357">
    <property type="entry name" value="PPIase_dom_sf"/>
</dbReference>
<gene>
    <name evidence="10" type="ORF">FYJ24_08745</name>
</gene>
<protein>
    <recommendedName>
        <fullName evidence="3 6">peptidylprolyl isomerase</fullName>
        <ecNumber evidence="3 6">5.2.1.8</ecNumber>
    </recommendedName>
</protein>
<sequence>MRVRGVLPLIMRVTKSLAGLLALSFVLSACAGPGEQTSGDSQSGQQSEAQSASQSGAQSGEDAFSGGPTVDRDTDVKLPEITFDDEGKPSMKPLKESAPKNITVKTLTKGDGAEVLPDDIVTVNYAGFLWDDGKEFDSSYGSDKPVSFSLNNLIQGWKWGLAGTHVGDTVEIAIPSEFGYGSQGSGDRIPPDSPLVFVVEVQGALTIDPAVLKEATPTEQALPSGLEIGGELGEQPTIEFAASSKPPKKRETLVLAEGTGTVVTDSDMVVVHSSGAPWGESAGTESTWGQDPEHLDASQLPELLGRRVGSRVVILIPSKKDEAPAAAFVIDILGSYPK</sequence>
<dbReference type="PROSITE" id="PS51257">
    <property type="entry name" value="PROKAR_LIPOPROTEIN"/>
    <property type="match status" value="1"/>
</dbReference>
<comment type="caution">
    <text evidence="10">The sequence shown here is derived from an EMBL/GenBank/DDBJ whole genome shotgun (WGS) entry which is preliminary data.</text>
</comment>
<comment type="similarity">
    <text evidence="2">Belongs to the FKBP-type PPIase family.</text>
</comment>
<dbReference type="PANTHER" id="PTHR43811">
    <property type="entry name" value="FKBP-TYPE PEPTIDYL-PROLYL CIS-TRANS ISOMERASE FKPA"/>
    <property type="match status" value="1"/>
</dbReference>
<evidence type="ECO:0000259" key="9">
    <source>
        <dbReference type="PROSITE" id="PS50059"/>
    </source>
</evidence>
<name>A0A6N7VSU6_9ACTO</name>
<feature type="domain" description="PPIase FKBP-type" evidence="9">
    <location>
        <begin position="118"/>
        <end position="205"/>
    </location>
</feature>
<keyword evidence="4 6" id="KW-0697">Rotamase</keyword>
<dbReference type="InterPro" id="IPR001179">
    <property type="entry name" value="PPIase_FKBP_dom"/>
</dbReference>
<reference evidence="10 11" key="1">
    <citation type="submission" date="2019-08" db="EMBL/GenBank/DDBJ databases">
        <title>In-depth cultivation of the pig gut microbiome towards novel bacterial diversity and tailored functional studies.</title>
        <authorList>
            <person name="Wylensek D."/>
            <person name="Hitch T.C.A."/>
            <person name="Clavel T."/>
        </authorList>
    </citation>
    <scope>NUCLEOTIDE SEQUENCE [LARGE SCALE GENOMIC DNA]</scope>
    <source>
        <strain evidence="10 11">WB03_NA08</strain>
    </source>
</reference>
<dbReference type="EMBL" id="VULO01000010">
    <property type="protein sequence ID" value="MSS84849.1"/>
    <property type="molecule type" value="Genomic_DNA"/>
</dbReference>
<evidence type="ECO:0000313" key="11">
    <source>
        <dbReference type="Proteomes" id="UP000470875"/>
    </source>
</evidence>
<keyword evidence="5 6" id="KW-0413">Isomerase</keyword>
<feature type="signal peptide" evidence="8">
    <location>
        <begin position="1"/>
        <end position="31"/>
    </location>
</feature>
<evidence type="ECO:0000256" key="2">
    <source>
        <dbReference type="ARBA" id="ARBA00006577"/>
    </source>
</evidence>
<feature type="region of interest" description="Disordered" evidence="7">
    <location>
        <begin position="33"/>
        <end position="76"/>
    </location>
</feature>
<dbReference type="Gene3D" id="3.10.50.40">
    <property type="match status" value="1"/>
</dbReference>
<comment type="catalytic activity">
    <reaction evidence="1 6">
        <text>[protein]-peptidylproline (omega=180) = [protein]-peptidylproline (omega=0)</text>
        <dbReference type="Rhea" id="RHEA:16237"/>
        <dbReference type="Rhea" id="RHEA-COMP:10747"/>
        <dbReference type="Rhea" id="RHEA-COMP:10748"/>
        <dbReference type="ChEBI" id="CHEBI:83833"/>
        <dbReference type="ChEBI" id="CHEBI:83834"/>
        <dbReference type="EC" id="5.2.1.8"/>
    </reaction>
</comment>
<feature type="compositionally biased region" description="Low complexity" evidence="7">
    <location>
        <begin position="38"/>
        <end position="63"/>
    </location>
</feature>
<dbReference type="GO" id="GO:0003755">
    <property type="term" value="F:peptidyl-prolyl cis-trans isomerase activity"/>
    <property type="evidence" value="ECO:0007669"/>
    <property type="project" value="UniProtKB-KW"/>
</dbReference>